<reference evidence="1" key="1">
    <citation type="submission" date="2016-03" db="EMBL/GenBank/DDBJ databases">
        <title>Mechanisms controlling the formation of the plant cell surface in tip-growing cells are functionally conserved among land plants.</title>
        <authorList>
            <person name="Honkanen S."/>
            <person name="Jones V.A."/>
            <person name="Morieri G."/>
            <person name="Champion C."/>
            <person name="Hetherington A.J."/>
            <person name="Kelly S."/>
            <person name="Saint-Marcoux D."/>
            <person name="Proust H."/>
            <person name="Prescott H."/>
            <person name="Dolan L."/>
        </authorList>
    </citation>
    <scope>NUCLEOTIDE SEQUENCE [LARGE SCALE GENOMIC DNA]</scope>
    <source>
        <tissue evidence="1">Whole gametophyte</tissue>
    </source>
</reference>
<dbReference type="Proteomes" id="UP000077202">
    <property type="component" value="Unassembled WGS sequence"/>
</dbReference>
<keyword evidence="2" id="KW-1185">Reference proteome</keyword>
<sequence>MTSESVYSGCQKSEALACETVESDCPPLQRVSCESIASSTSLERQLIRAAADVVLKAARDHWGKLSMSASCRASQLNEAETVFLARSDSECSSTQASIDRMRNRHFSKMQQLSREYLKELWPIYNNFKNESANKDHSQKVVETCRYHVDILKRMLVPMVAEKVQLNNWMTDKTMALLEKQIIHYVEKYQGEKFDRAFLQLSVGEVTEKRKRVENSSCPAPSPRIYSEIRNCSQIRGRKCISSRP</sequence>
<gene>
    <name evidence="1" type="ORF">AXG93_4685s1020</name>
</gene>
<evidence type="ECO:0000313" key="2">
    <source>
        <dbReference type="Proteomes" id="UP000077202"/>
    </source>
</evidence>
<protein>
    <submittedName>
        <fullName evidence="1">Uncharacterized protein</fullName>
    </submittedName>
</protein>
<dbReference type="AlphaFoldDB" id="A0A176WKN6"/>
<proteinExistence type="predicted"/>
<evidence type="ECO:0000313" key="1">
    <source>
        <dbReference type="EMBL" id="OAE33609.1"/>
    </source>
</evidence>
<organism evidence="1 2">
    <name type="scientific">Marchantia polymorpha subsp. ruderalis</name>
    <dbReference type="NCBI Taxonomy" id="1480154"/>
    <lineage>
        <taxon>Eukaryota</taxon>
        <taxon>Viridiplantae</taxon>
        <taxon>Streptophyta</taxon>
        <taxon>Embryophyta</taxon>
        <taxon>Marchantiophyta</taxon>
        <taxon>Marchantiopsida</taxon>
        <taxon>Marchantiidae</taxon>
        <taxon>Marchantiales</taxon>
        <taxon>Marchantiaceae</taxon>
        <taxon>Marchantia</taxon>
    </lineage>
</organism>
<accession>A0A176WKN6</accession>
<name>A0A176WKN6_MARPO</name>
<comment type="caution">
    <text evidence="1">The sequence shown here is derived from an EMBL/GenBank/DDBJ whole genome shotgun (WGS) entry which is preliminary data.</text>
</comment>
<dbReference type="EMBL" id="LVLJ01000596">
    <property type="protein sequence ID" value="OAE33609.1"/>
    <property type="molecule type" value="Genomic_DNA"/>
</dbReference>